<dbReference type="eggNOG" id="arCOG01881">
    <property type="taxonomic scope" value="Archaea"/>
</dbReference>
<dbReference type="GO" id="GO:0004143">
    <property type="term" value="F:ATP-dependent diacylglycerol kinase activity"/>
    <property type="evidence" value="ECO:0007669"/>
    <property type="project" value="InterPro"/>
</dbReference>
<evidence type="ECO:0000313" key="3">
    <source>
        <dbReference type="Proteomes" id="UP000017840"/>
    </source>
</evidence>
<sequence length="200" mass="20425">MGGDGELARRAVHASGTVLPASYLLGVVAWRQLRYLLLALTGLVFLLEFLRLVVGLDHWVYDRLTRSYEATNVAGYALFMVAFTVAAFAFAPPVAVPAMLMLSIGDPISGYLGSNDAGTAKELGVLAVMFLVCFGLAVPFTAGHATPVAVAAAAAGALGATAADGLKPVIAGYVVDDNLTIPPVAGAGMTLVYALAGVAA</sequence>
<name>V4HNN4_9EURY</name>
<feature type="transmembrane region" description="Helical" evidence="1">
    <location>
        <begin position="35"/>
        <end position="54"/>
    </location>
</feature>
<dbReference type="PANTHER" id="PTHR31303:SF1">
    <property type="entry name" value="CTP-DEPENDENT DIACYLGLYCEROL KINASE 1"/>
    <property type="match status" value="1"/>
</dbReference>
<dbReference type="EMBL" id="ASGZ01000008">
    <property type="protein sequence ID" value="ESP89534.1"/>
    <property type="molecule type" value="Genomic_DNA"/>
</dbReference>
<evidence type="ECO:0000256" key="1">
    <source>
        <dbReference type="SAM" id="Phobius"/>
    </source>
</evidence>
<dbReference type="InterPro" id="IPR037997">
    <property type="entry name" value="Dgk1-like"/>
</dbReference>
<dbReference type="Proteomes" id="UP000017840">
    <property type="component" value="Unassembled WGS sequence"/>
</dbReference>
<accession>V4HNN4</accession>
<reference evidence="2 3" key="1">
    <citation type="journal article" date="2013" name="Genome Announc.">
        <title>Draft Genome Sequence of 'Candidatus Halobonum tyrrellensis' Strain G22, Isolated from the Hypersaline Waters of Lake Tyrrell, Australia.</title>
        <authorList>
            <person name="Ugalde J.A."/>
            <person name="Narasingarao P."/>
            <person name="Kuo S."/>
            <person name="Podell S."/>
            <person name="Allen E.E."/>
        </authorList>
    </citation>
    <scope>NUCLEOTIDE SEQUENCE [LARGE SCALE GENOMIC DNA]</scope>
    <source>
        <strain evidence="2 3">G22</strain>
    </source>
</reference>
<keyword evidence="1" id="KW-0472">Membrane</keyword>
<protein>
    <recommendedName>
        <fullName evidence="4">Dolichol kinase</fullName>
    </recommendedName>
</protein>
<proteinExistence type="predicted"/>
<keyword evidence="3" id="KW-1185">Reference proteome</keyword>
<keyword evidence="1" id="KW-0812">Transmembrane</keyword>
<feature type="transmembrane region" description="Helical" evidence="1">
    <location>
        <begin position="12"/>
        <end position="30"/>
    </location>
</feature>
<gene>
    <name evidence="2" type="ORF">K933_03220</name>
</gene>
<evidence type="ECO:0008006" key="4">
    <source>
        <dbReference type="Google" id="ProtNLM"/>
    </source>
</evidence>
<dbReference type="PANTHER" id="PTHR31303">
    <property type="entry name" value="CTP-DEPENDENT DIACYLGLYCEROL KINASE 1"/>
    <property type="match status" value="1"/>
</dbReference>
<feature type="transmembrane region" description="Helical" evidence="1">
    <location>
        <begin position="123"/>
        <end position="142"/>
    </location>
</feature>
<dbReference type="PATRIC" id="fig|1324957.4.peg.654"/>
<dbReference type="STRING" id="1324957.K933_03220"/>
<organism evidence="2 3">
    <name type="scientific">Candidatus Halobonum tyrrellensis G22</name>
    <dbReference type="NCBI Taxonomy" id="1324957"/>
    <lineage>
        <taxon>Archaea</taxon>
        <taxon>Methanobacteriati</taxon>
        <taxon>Methanobacteriota</taxon>
        <taxon>Stenosarchaea group</taxon>
        <taxon>Halobacteria</taxon>
        <taxon>Halobacteriales</taxon>
        <taxon>Haloferacaceae</taxon>
        <taxon>Candidatus Halobonum</taxon>
    </lineage>
</organism>
<feature type="transmembrane region" description="Helical" evidence="1">
    <location>
        <begin position="74"/>
        <end position="102"/>
    </location>
</feature>
<comment type="caution">
    <text evidence="2">The sequence shown here is derived from an EMBL/GenBank/DDBJ whole genome shotgun (WGS) entry which is preliminary data.</text>
</comment>
<dbReference type="AlphaFoldDB" id="V4HNN4"/>
<keyword evidence="1" id="KW-1133">Transmembrane helix</keyword>
<dbReference type="RefSeq" id="WP_023393235.1">
    <property type="nucleotide sequence ID" value="NZ_ASGZ01000008.1"/>
</dbReference>
<evidence type="ECO:0000313" key="2">
    <source>
        <dbReference type="EMBL" id="ESP89534.1"/>
    </source>
</evidence>
<dbReference type="OrthoDB" id="213078at2157"/>